<dbReference type="Proteomes" id="UP000570166">
    <property type="component" value="Unassembled WGS sequence"/>
</dbReference>
<evidence type="ECO:0008006" key="4">
    <source>
        <dbReference type="Google" id="ProtNLM"/>
    </source>
</evidence>
<organism evidence="2 3">
    <name type="scientific">Sphingomonas chungangi</name>
    <dbReference type="NCBI Taxonomy" id="2683589"/>
    <lineage>
        <taxon>Bacteria</taxon>
        <taxon>Pseudomonadati</taxon>
        <taxon>Pseudomonadota</taxon>
        <taxon>Alphaproteobacteria</taxon>
        <taxon>Sphingomonadales</taxon>
        <taxon>Sphingomonadaceae</taxon>
        <taxon>Sphingomonas</taxon>
    </lineage>
</organism>
<keyword evidence="3" id="KW-1185">Reference proteome</keyword>
<dbReference type="EMBL" id="JACEIB010000003">
    <property type="protein sequence ID" value="MBA2933312.1"/>
    <property type="molecule type" value="Genomic_DNA"/>
</dbReference>
<feature type="chain" id="PRO_5032896014" description="PepSY domain-containing protein" evidence="1">
    <location>
        <begin position="21"/>
        <end position="98"/>
    </location>
</feature>
<sequence>MKRFVLCLSLIGAVSTAADAWPRRSMEQFRAREMRREGGPPLRDIQRQWQGRMPGYDYLGSDYDPDQGSYRLKYMRDGSVSWVDVDGRTGREVRRSPR</sequence>
<reference evidence="2 3" key="1">
    <citation type="submission" date="2020-07" db="EMBL/GenBank/DDBJ databases">
        <authorList>
            <person name="Sun Q."/>
        </authorList>
    </citation>
    <scope>NUCLEOTIDE SEQUENCE [LARGE SCALE GENOMIC DNA]</scope>
    <source>
        <strain evidence="2 3">CGMCC 1.13654</strain>
    </source>
</reference>
<name>A0A838L425_9SPHN</name>
<gene>
    <name evidence="2" type="ORF">HZF05_04310</name>
</gene>
<keyword evidence="1" id="KW-0732">Signal</keyword>
<accession>A0A838L425</accession>
<protein>
    <recommendedName>
        <fullName evidence="4">PepSY domain-containing protein</fullName>
    </recommendedName>
</protein>
<evidence type="ECO:0000313" key="3">
    <source>
        <dbReference type="Proteomes" id="UP000570166"/>
    </source>
</evidence>
<comment type="caution">
    <text evidence="2">The sequence shown here is derived from an EMBL/GenBank/DDBJ whole genome shotgun (WGS) entry which is preliminary data.</text>
</comment>
<dbReference type="AlphaFoldDB" id="A0A838L425"/>
<proteinExistence type="predicted"/>
<evidence type="ECO:0000313" key="2">
    <source>
        <dbReference type="EMBL" id="MBA2933312.1"/>
    </source>
</evidence>
<feature type="signal peptide" evidence="1">
    <location>
        <begin position="1"/>
        <end position="20"/>
    </location>
</feature>
<dbReference type="RefSeq" id="WP_181638794.1">
    <property type="nucleotide sequence ID" value="NZ_JACEIB010000003.1"/>
</dbReference>
<evidence type="ECO:0000256" key="1">
    <source>
        <dbReference type="SAM" id="SignalP"/>
    </source>
</evidence>